<evidence type="ECO:0000256" key="3">
    <source>
        <dbReference type="ARBA" id="ARBA00023274"/>
    </source>
</evidence>
<dbReference type="InterPro" id="IPR014722">
    <property type="entry name" value="Rib_uL2_dom2"/>
</dbReference>
<keyword evidence="3" id="KW-0687">Ribonucleoprotein</keyword>
<organism evidence="5 6">
    <name type="scientific">Theileria equi strain WA</name>
    <dbReference type="NCBI Taxonomy" id="1537102"/>
    <lineage>
        <taxon>Eukaryota</taxon>
        <taxon>Sar</taxon>
        <taxon>Alveolata</taxon>
        <taxon>Apicomplexa</taxon>
        <taxon>Aconoidasida</taxon>
        <taxon>Piroplasmida</taxon>
        <taxon>Theileriidae</taxon>
        <taxon>Theileria</taxon>
    </lineage>
</organism>
<dbReference type="RefSeq" id="XP_004828724.1">
    <property type="nucleotide sequence ID" value="XM_004828667.1"/>
</dbReference>
<dbReference type="VEuPathDB" id="PiroplasmaDB:BEWA_019030"/>
<dbReference type="eggNOG" id="KOG1708">
    <property type="taxonomic scope" value="Eukaryota"/>
</dbReference>
<evidence type="ECO:0000256" key="1">
    <source>
        <dbReference type="ARBA" id="ARBA00010618"/>
    </source>
</evidence>
<feature type="domain" description="Large ribosomal subunit protein uL24 C-terminal" evidence="4">
    <location>
        <begin position="107"/>
        <end position="154"/>
    </location>
</feature>
<dbReference type="KEGG" id="beq:BEWA_019030"/>
<evidence type="ECO:0000313" key="6">
    <source>
        <dbReference type="Proteomes" id="UP000031512"/>
    </source>
</evidence>
<dbReference type="STRING" id="1537102.L0AUY9"/>
<name>L0AUY9_THEEQ</name>
<dbReference type="NCBIfam" id="TIGR01079">
    <property type="entry name" value="rplX_bact"/>
    <property type="match status" value="1"/>
</dbReference>
<dbReference type="CDD" id="cd06089">
    <property type="entry name" value="KOW_RPL26"/>
    <property type="match status" value="1"/>
</dbReference>
<dbReference type="Gene3D" id="2.30.30.30">
    <property type="match status" value="1"/>
</dbReference>
<dbReference type="SUPFAM" id="SSF50104">
    <property type="entry name" value="Translation proteins SH3-like domain"/>
    <property type="match status" value="1"/>
</dbReference>
<proteinExistence type="inferred from homology"/>
<dbReference type="InterPro" id="IPR041988">
    <property type="entry name" value="Ribosomal_uL24_KOW"/>
</dbReference>
<dbReference type="EMBL" id="CP001669">
    <property type="protein sequence ID" value="AFZ79058.1"/>
    <property type="molecule type" value="Genomic_DNA"/>
</dbReference>
<sequence length="214" mass="24387">MCSIDLVHPGISQHIEYNYPSAPFYHVKVDLTRLRINNWFSHLQYRGAKIAKPKDLIKFWKIKPGDKVVVISGKDKGKVEEVLMCDKLRNQVKVKGCNMRKLFVDSQLVQIEKKIHYSNVQLIDPMLNCGTKVTIRYGSDNKPLRVSKKSGCVIPWPEKKSVDRGDLIEGEKDTKPEIALQRTYDYKKVSHTTISTKKSGCGINATTTPNDEKV</sequence>
<dbReference type="PANTHER" id="PTHR12903">
    <property type="entry name" value="MITOCHONDRIAL RIBOSOMAL PROTEIN L24"/>
    <property type="match status" value="1"/>
</dbReference>
<keyword evidence="6" id="KW-1185">Reference proteome</keyword>
<protein>
    <submittedName>
        <fullName evidence="5">50S ribosomal subunit L24, putative</fullName>
    </submittedName>
</protein>
<dbReference type="GeneID" id="15807059"/>
<dbReference type="Pfam" id="PF17136">
    <property type="entry name" value="ribosomal_L24"/>
    <property type="match status" value="1"/>
</dbReference>
<reference evidence="5 6" key="1">
    <citation type="journal article" date="2012" name="BMC Genomics">
        <title>Comparative genomic analysis and phylogenetic position of Theileria equi.</title>
        <authorList>
            <person name="Kappmeyer L.S."/>
            <person name="Thiagarajan M."/>
            <person name="Herndon D.R."/>
            <person name="Ramsay J.D."/>
            <person name="Caler E."/>
            <person name="Djikeng A."/>
            <person name="Gillespie J.J."/>
            <person name="Lau A.O."/>
            <person name="Roalson E.H."/>
            <person name="Silva J.C."/>
            <person name="Silva M.G."/>
            <person name="Suarez C.E."/>
            <person name="Ueti M.W."/>
            <person name="Nene V.M."/>
            <person name="Mealey R.H."/>
            <person name="Knowles D.P."/>
            <person name="Brayton K.A."/>
        </authorList>
    </citation>
    <scope>NUCLEOTIDE SEQUENCE [LARGE SCALE GENOMIC DNA]</scope>
    <source>
        <strain evidence="5 6">WA</strain>
    </source>
</reference>
<dbReference type="OrthoDB" id="359154at2759"/>
<dbReference type="GO" id="GO:0006412">
    <property type="term" value="P:translation"/>
    <property type="evidence" value="ECO:0007669"/>
    <property type="project" value="InterPro"/>
</dbReference>
<dbReference type="InterPro" id="IPR003256">
    <property type="entry name" value="Ribosomal_uL24"/>
</dbReference>
<accession>L0AUY9</accession>
<dbReference type="Proteomes" id="UP000031512">
    <property type="component" value="Chromosome 1"/>
</dbReference>
<evidence type="ECO:0000313" key="5">
    <source>
        <dbReference type="EMBL" id="AFZ79058.1"/>
    </source>
</evidence>
<evidence type="ECO:0000259" key="4">
    <source>
        <dbReference type="Pfam" id="PF17136"/>
    </source>
</evidence>
<dbReference type="GO" id="GO:0003723">
    <property type="term" value="F:RNA binding"/>
    <property type="evidence" value="ECO:0007669"/>
    <property type="project" value="InterPro"/>
</dbReference>
<comment type="similarity">
    <text evidence="1">Belongs to the universal ribosomal protein uL24 family.</text>
</comment>
<dbReference type="GO" id="GO:0005840">
    <property type="term" value="C:ribosome"/>
    <property type="evidence" value="ECO:0007669"/>
    <property type="project" value="UniProtKB-KW"/>
</dbReference>
<dbReference type="HAMAP" id="MF_01326_B">
    <property type="entry name" value="Ribosomal_uL24_B"/>
    <property type="match status" value="1"/>
</dbReference>
<keyword evidence="2" id="KW-0689">Ribosomal protein</keyword>
<dbReference type="GO" id="GO:0003735">
    <property type="term" value="F:structural constituent of ribosome"/>
    <property type="evidence" value="ECO:0007669"/>
    <property type="project" value="InterPro"/>
</dbReference>
<evidence type="ECO:0000256" key="2">
    <source>
        <dbReference type="ARBA" id="ARBA00022980"/>
    </source>
</evidence>
<dbReference type="AlphaFoldDB" id="L0AUY9"/>
<dbReference type="GO" id="GO:1990904">
    <property type="term" value="C:ribonucleoprotein complex"/>
    <property type="evidence" value="ECO:0007669"/>
    <property type="project" value="UniProtKB-KW"/>
</dbReference>
<dbReference type="InterPro" id="IPR008991">
    <property type="entry name" value="Translation_prot_SH3-like_sf"/>
</dbReference>
<gene>
    <name evidence="5" type="ORF">BEWA_019030</name>
</gene>
<dbReference type="InterPro" id="IPR057264">
    <property type="entry name" value="Ribosomal_uL24_C"/>
</dbReference>